<evidence type="ECO:0000259" key="2">
    <source>
        <dbReference type="Pfam" id="PF13649"/>
    </source>
</evidence>
<dbReference type="CDD" id="cd02440">
    <property type="entry name" value="AdoMet_MTases"/>
    <property type="match status" value="1"/>
</dbReference>
<proteinExistence type="predicted"/>
<dbReference type="InterPro" id="IPR029063">
    <property type="entry name" value="SAM-dependent_MTases_sf"/>
</dbReference>
<name>G4TX70_SERID</name>
<feature type="region of interest" description="Disordered" evidence="1">
    <location>
        <begin position="381"/>
        <end position="408"/>
    </location>
</feature>
<keyword evidence="4" id="KW-1185">Reference proteome</keyword>
<dbReference type="Pfam" id="PF13649">
    <property type="entry name" value="Methyltransf_25"/>
    <property type="match status" value="1"/>
</dbReference>
<dbReference type="Gene3D" id="3.40.50.150">
    <property type="entry name" value="Vaccinia Virus protein VP39"/>
    <property type="match status" value="1"/>
</dbReference>
<feature type="domain" description="Methyltransferase" evidence="2">
    <location>
        <begin position="128"/>
        <end position="216"/>
    </location>
</feature>
<dbReference type="InParanoid" id="G4TX70"/>
<reference evidence="3 4" key="1">
    <citation type="journal article" date="2011" name="PLoS Pathog.">
        <title>Endophytic Life Strategies Decoded by Genome and Transcriptome Analyses of the Mutualistic Root Symbiont Piriformospora indica.</title>
        <authorList>
            <person name="Zuccaro A."/>
            <person name="Lahrmann U."/>
            <person name="Guldener U."/>
            <person name="Langen G."/>
            <person name="Pfiffi S."/>
            <person name="Biedenkopf D."/>
            <person name="Wong P."/>
            <person name="Samans B."/>
            <person name="Grimm C."/>
            <person name="Basiewicz M."/>
            <person name="Murat C."/>
            <person name="Martin F."/>
            <person name="Kogel K.H."/>
        </authorList>
    </citation>
    <scope>NUCLEOTIDE SEQUENCE [LARGE SCALE GENOMIC DNA]</scope>
    <source>
        <strain evidence="3 4">DSM 11827</strain>
    </source>
</reference>
<dbReference type="Proteomes" id="UP000007148">
    <property type="component" value="Unassembled WGS sequence"/>
</dbReference>
<dbReference type="EMBL" id="CAFZ01000551">
    <property type="protein sequence ID" value="CCA75913.1"/>
    <property type="molecule type" value="Genomic_DNA"/>
</dbReference>
<dbReference type="HOGENOM" id="CLU_010595_5_0_1"/>
<sequence>MFLSTGQGVHITVPTPSTTSDLAHSTARYDQAAFELDITGIAELRDIASVSDFDPDDYLADVLDYLHGRRFAGSERVFSASNDAYLLPIDEEEIRRLDKQHILLRLGQPFVLESTLRSILSQVEKKTVLDVGCGSGQWAKELAKKYPKADVIAIDEDEQTHDKAPKNVEFRRHNVNDGLAPFYDSYDVVHVRCIGAGTTSYRGMLVEATRCLKPGGLAIFIEGDFDLLGEDQITILEPASDNNENGSWMQRWTQAVRRAQVRRCNLSGVDDSPETLDQGLWQFPEYHEPSCGTGSIFTPVSPWPTSSLKEEALHYKVTGVLMKQNLKMFILATKQLLIEDGLTSEQVEEWAPKAIAELDNDAGFHAWFRWRIAWGRKISETSESASPTHSSTHANGQNHVNSNPVPGQGKMAAQLALMEKVRQFQTPHCHVRNKEQSLVYIKERTECPFSTRGQF</sequence>
<dbReference type="InterPro" id="IPR041698">
    <property type="entry name" value="Methyltransf_25"/>
</dbReference>
<organism evidence="3 4">
    <name type="scientific">Serendipita indica (strain DSM 11827)</name>
    <name type="common">Root endophyte fungus</name>
    <name type="synonym">Piriformospora indica</name>
    <dbReference type="NCBI Taxonomy" id="1109443"/>
    <lineage>
        <taxon>Eukaryota</taxon>
        <taxon>Fungi</taxon>
        <taxon>Dikarya</taxon>
        <taxon>Basidiomycota</taxon>
        <taxon>Agaricomycotina</taxon>
        <taxon>Agaricomycetes</taxon>
        <taxon>Sebacinales</taxon>
        <taxon>Serendipitaceae</taxon>
        <taxon>Serendipita</taxon>
    </lineage>
</organism>
<dbReference type="SUPFAM" id="SSF53335">
    <property type="entry name" value="S-adenosyl-L-methionine-dependent methyltransferases"/>
    <property type="match status" value="1"/>
</dbReference>
<accession>G4TX70</accession>
<dbReference type="AlphaFoldDB" id="G4TX70"/>
<protein>
    <recommendedName>
        <fullName evidence="2">Methyltransferase domain-containing protein</fullName>
    </recommendedName>
</protein>
<dbReference type="eggNOG" id="ENOG502S6PS">
    <property type="taxonomic scope" value="Eukaryota"/>
</dbReference>
<gene>
    <name evidence="3" type="ORF">PIIN_09909</name>
</gene>
<feature type="compositionally biased region" description="Polar residues" evidence="1">
    <location>
        <begin position="381"/>
        <end position="405"/>
    </location>
</feature>
<evidence type="ECO:0000313" key="3">
    <source>
        <dbReference type="EMBL" id="CCA75913.1"/>
    </source>
</evidence>
<evidence type="ECO:0000256" key="1">
    <source>
        <dbReference type="SAM" id="MobiDB-lite"/>
    </source>
</evidence>
<dbReference type="PANTHER" id="PTHR43591">
    <property type="entry name" value="METHYLTRANSFERASE"/>
    <property type="match status" value="1"/>
</dbReference>
<dbReference type="OrthoDB" id="2013972at2759"/>
<evidence type="ECO:0000313" key="4">
    <source>
        <dbReference type="Proteomes" id="UP000007148"/>
    </source>
</evidence>
<comment type="caution">
    <text evidence="3">The sequence shown here is derived from an EMBL/GenBank/DDBJ whole genome shotgun (WGS) entry which is preliminary data.</text>
</comment>